<dbReference type="AlphaFoldDB" id="A0A2P5CAF7"/>
<accession>A0A2P5CAF7</accession>
<keyword evidence="3" id="KW-1185">Reference proteome</keyword>
<evidence type="ECO:0000313" key="2">
    <source>
        <dbReference type="EMBL" id="PON58022.1"/>
    </source>
</evidence>
<dbReference type="InterPro" id="IPR056924">
    <property type="entry name" value="SH3_Tf2-1"/>
</dbReference>
<organism evidence="2 3">
    <name type="scientific">Parasponia andersonii</name>
    <name type="common">Sponia andersonii</name>
    <dbReference type="NCBI Taxonomy" id="3476"/>
    <lineage>
        <taxon>Eukaryota</taxon>
        <taxon>Viridiplantae</taxon>
        <taxon>Streptophyta</taxon>
        <taxon>Embryophyta</taxon>
        <taxon>Tracheophyta</taxon>
        <taxon>Spermatophyta</taxon>
        <taxon>Magnoliopsida</taxon>
        <taxon>eudicotyledons</taxon>
        <taxon>Gunneridae</taxon>
        <taxon>Pentapetalae</taxon>
        <taxon>rosids</taxon>
        <taxon>fabids</taxon>
        <taxon>Rosales</taxon>
        <taxon>Cannabaceae</taxon>
        <taxon>Parasponia</taxon>
    </lineage>
</organism>
<dbReference type="EMBL" id="JXTB01000153">
    <property type="protein sequence ID" value="PON58022.1"/>
    <property type="molecule type" value="Genomic_DNA"/>
</dbReference>
<evidence type="ECO:0000259" key="1">
    <source>
        <dbReference type="Pfam" id="PF24626"/>
    </source>
</evidence>
<dbReference type="Proteomes" id="UP000237105">
    <property type="component" value="Unassembled WGS sequence"/>
</dbReference>
<gene>
    <name evidence="2" type="ORF">PanWU01x14_169530</name>
</gene>
<feature type="non-terminal residue" evidence="2">
    <location>
        <position position="1"/>
    </location>
</feature>
<evidence type="ECO:0000313" key="3">
    <source>
        <dbReference type="Proteomes" id="UP000237105"/>
    </source>
</evidence>
<name>A0A2P5CAF7_PARAD</name>
<dbReference type="PANTHER" id="PTHR46148">
    <property type="entry name" value="CHROMO DOMAIN-CONTAINING PROTEIN"/>
    <property type="match status" value="1"/>
</dbReference>
<proteinExistence type="predicted"/>
<dbReference type="OrthoDB" id="2020640at2759"/>
<dbReference type="PANTHER" id="PTHR46148:SF52">
    <property type="entry name" value="OS04G0603800 PROTEIN"/>
    <property type="match status" value="1"/>
</dbReference>
<sequence length="176" mass="20391">RSESTGKSPFEIVIGQQSMTPHTLATSYDGKSPEAFKFAKRWHEQVELARAYLNKASKIMKNWADKRRRHVEYQEGDLVLVKLLPQQFKTLRKVHKGLVRKYESPFSVLKRVSKVSYKLQLPAKLKIFPVFHVSMLIPYHGDERDPSRDKSKRAPTAVVTSFDKEVECILADRLIH</sequence>
<protein>
    <recommendedName>
        <fullName evidence="1">Tf2-1-like SH3-like domain-containing protein</fullName>
    </recommendedName>
</protein>
<reference evidence="3" key="1">
    <citation type="submission" date="2016-06" db="EMBL/GenBank/DDBJ databases">
        <title>Parallel loss of symbiosis genes in relatives of nitrogen-fixing non-legume Parasponia.</title>
        <authorList>
            <person name="Van Velzen R."/>
            <person name="Holmer R."/>
            <person name="Bu F."/>
            <person name="Rutten L."/>
            <person name="Van Zeijl A."/>
            <person name="Liu W."/>
            <person name="Santuari L."/>
            <person name="Cao Q."/>
            <person name="Sharma T."/>
            <person name="Shen D."/>
            <person name="Roswanjaya Y."/>
            <person name="Wardhani T."/>
            <person name="Kalhor M.S."/>
            <person name="Jansen J."/>
            <person name="Van den Hoogen J."/>
            <person name="Gungor B."/>
            <person name="Hartog M."/>
            <person name="Hontelez J."/>
            <person name="Verver J."/>
            <person name="Yang W.-C."/>
            <person name="Schijlen E."/>
            <person name="Repin R."/>
            <person name="Schilthuizen M."/>
            <person name="Schranz E."/>
            <person name="Heidstra R."/>
            <person name="Miyata K."/>
            <person name="Fedorova E."/>
            <person name="Kohlen W."/>
            <person name="Bisseling T."/>
            <person name="Smit S."/>
            <person name="Geurts R."/>
        </authorList>
    </citation>
    <scope>NUCLEOTIDE SEQUENCE [LARGE SCALE GENOMIC DNA]</scope>
    <source>
        <strain evidence="3">cv. WU1-14</strain>
    </source>
</reference>
<comment type="caution">
    <text evidence="2">The sequence shown here is derived from an EMBL/GenBank/DDBJ whole genome shotgun (WGS) entry which is preliminary data.</text>
</comment>
<dbReference type="Pfam" id="PF24626">
    <property type="entry name" value="SH3_Tf2-1"/>
    <property type="match status" value="1"/>
</dbReference>
<feature type="domain" description="Tf2-1-like SH3-like" evidence="1">
    <location>
        <begin position="76"/>
        <end position="140"/>
    </location>
</feature>